<evidence type="ECO:0000256" key="2">
    <source>
        <dbReference type="ARBA" id="ARBA00005262"/>
    </source>
</evidence>
<gene>
    <name evidence="8" type="ORF">SMSRO_SF010690</name>
</gene>
<feature type="transmembrane region" description="Helical" evidence="7">
    <location>
        <begin position="186"/>
        <end position="205"/>
    </location>
</feature>
<protein>
    <submittedName>
        <fullName evidence="8">Chromate transporter</fullName>
    </submittedName>
</protein>
<sequence>MRKDYYVIKKTKLIAAKEQGWRRKRKNLNKEYQQELHRYYLNANHFFTEQILEVKTIINLNLMTITNLKKSTTKANKSEVKTQIKTLQKNNKVNYQKLNILQPHLFWTIVLMFIKIAFIGFGGGNAMLPIIFSEIVEKKGWISAEYFDKIVILSNALPGPATIQVPAVIGYQLYGWWGALAASLWANFPLMLLVGVLTVILQNAIPELYLAYVSLAIMPVILALIFVLIIKMFRSSMKEITLFVSLPIMIFWIIFLVAVPAPYNIPAIVVIVMLIISLIRLLAIPFFIKILL</sequence>
<evidence type="ECO:0000256" key="1">
    <source>
        <dbReference type="ARBA" id="ARBA00004651"/>
    </source>
</evidence>
<evidence type="ECO:0000256" key="3">
    <source>
        <dbReference type="ARBA" id="ARBA00022475"/>
    </source>
</evidence>
<organism evidence="8 9">
    <name type="scientific">Spiroplasma poulsonii</name>
    <dbReference type="NCBI Taxonomy" id="2138"/>
    <lineage>
        <taxon>Bacteria</taxon>
        <taxon>Bacillati</taxon>
        <taxon>Mycoplasmatota</taxon>
        <taxon>Mollicutes</taxon>
        <taxon>Entomoplasmatales</taxon>
        <taxon>Spiroplasmataceae</taxon>
        <taxon>Spiroplasma</taxon>
    </lineage>
</organism>
<name>A0A2P6FCU7_9MOLU</name>
<dbReference type="RefSeq" id="WP_040093356.1">
    <property type="nucleotide sequence ID" value="NZ_CM020866.1"/>
</dbReference>
<feature type="transmembrane region" description="Helical" evidence="7">
    <location>
        <begin position="240"/>
        <end position="259"/>
    </location>
</feature>
<comment type="caution">
    <text evidence="8">The sequence shown here is derived from an EMBL/GenBank/DDBJ whole genome shotgun (WGS) entry which is preliminary data.</text>
</comment>
<evidence type="ECO:0000313" key="8">
    <source>
        <dbReference type="EMBL" id="PQM31252.1"/>
    </source>
</evidence>
<feature type="transmembrane region" description="Helical" evidence="7">
    <location>
        <begin position="211"/>
        <end position="233"/>
    </location>
</feature>
<evidence type="ECO:0000256" key="7">
    <source>
        <dbReference type="SAM" id="Phobius"/>
    </source>
</evidence>
<keyword evidence="4 7" id="KW-0812">Transmembrane</keyword>
<dbReference type="AlphaFoldDB" id="A0A2P6FCU7"/>
<dbReference type="GO" id="GO:0005886">
    <property type="term" value="C:plasma membrane"/>
    <property type="evidence" value="ECO:0007669"/>
    <property type="project" value="UniProtKB-SubCell"/>
</dbReference>
<comment type="subcellular location">
    <subcellularLocation>
        <location evidence="1">Cell membrane</location>
        <topology evidence="1">Multi-pass membrane protein</topology>
    </subcellularLocation>
</comment>
<keyword evidence="3" id="KW-1003">Cell membrane</keyword>
<dbReference type="InterPro" id="IPR003370">
    <property type="entry name" value="Chromate_transpt"/>
</dbReference>
<dbReference type="STRING" id="2138.SMSRO_v1c10220"/>
<dbReference type="PANTHER" id="PTHR43663:SF1">
    <property type="entry name" value="CHROMATE TRANSPORTER"/>
    <property type="match status" value="1"/>
</dbReference>
<evidence type="ECO:0000256" key="6">
    <source>
        <dbReference type="ARBA" id="ARBA00023136"/>
    </source>
</evidence>
<keyword evidence="6 7" id="KW-0472">Membrane</keyword>
<dbReference type="GO" id="GO:0015109">
    <property type="term" value="F:chromate transmembrane transporter activity"/>
    <property type="evidence" value="ECO:0007669"/>
    <property type="project" value="InterPro"/>
</dbReference>
<comment type="similarity">
    <text evidence="2">Belongs to the chromate ion transporter (CHR) (TC 2.A.51) family.</text>
</comment>
<keyword evidence="9" id="KW-1185">Reference proteome</keyword>
<feature type="transmembrane region" description="Helical" evidence="7">
    <location>
        <begin position="105"/>
        <end position="132"/>
    </location>
</feature>
<dbReference type="OrthoDB" id="9788907at2"/>
<dbReference type="InterPro" id="IPR052518">
    <property type="entry name" value="CHR_Transporter"/>
</dbReference>
<dbReference type="Pfam" id="PF02417">
    <property type="entry name" value="Chromate_transp"/>
    <property type="match status" value="1"/>
</dbReference>
<dbReference type="PANTHER" id="PTHR43663">
    <property type="entry name" value="CHROMATE TRANSPORT PROTEIN-RELATED"/>
    <property type="match status" value="1"/>
</dbReference>
<dbReference type="Proteomes" id="UP000031565">
    <property type="component" value="Unassembled WGS sequence"/>
</dbReference>
<evidence type="ECO:0000256" key="5">
    <source>
        <dbReference type="ARBA" id="ARBA00022989"/>
    </source>
</evidence>
<dbReference type="EMBL" id="JTLV02000001">
    <property type="protein sequence ID" value="PQM31252.1"/>
    <property type="molecule type" value="Genomic_DNA"/>
</dbReference>
<feature type="transmembrane region" description="Helical" evidence="7">
    <location>
        <begin position="265"/>
        <end position="288"/>
    </location>
</feature>
<accession>A0A2P6FCU7</accession>
<evidence type="ECO:0000256" key="4">
    <source>
        <dbReference type="ARBA" id="ARBA00022692"/>
    </source>
</evidence>
<reference evidence="8 9" key="1">
    <citation type="journal article" date="2015" name="MBio">
        <title>Genome sequence of the Drosophila melanogaster male-killing Spiroplasma strain MSRO endosymbiont.</title>
        <authorList>
            <person name="Paredes J.C."/>
            <person name="Herren J.K."/>
            <person name="Schupfer F."/>
            <person name="Marin R."/>
            <person name="Claverol S."/>
            <person name="Kuo C.H."/>
            <person name="Lemaitre B."/>
            <person name="Beven L."/>
        </authorList>
    </citation>
    <scope>NUCLEOTIDE SEQUENCE [LARGE SCALE GENOMIC DNA]</scope>
    <source>
        <strain evidence="8 9">MSRO</strain>
    </source>
</reference>
<proteinExistence type="inferred from homology"/>
<keyword evidence="5 7" id="KW-1133">Transmembrane helix</keyword>
<evidence type="ECO:0000313" key="9">
    <source>
        <dbReference type="Proteomes" id="UP000031565"/>
    </source>
</evidence>